<keyword evidence="6" id="KW-1185">Reference proteome</keyword>
<dbReference type="SUPFAM" id="SSF52096">
    <property type="entry name" value="ClpP/crotonase"/>
    <property type="match status" value="1"/>
</dbReference>
<dbReference type="InterPro" id="IPR001753">
    <property type="entry name" value="Enoyl-CoA_hydra/iso"/>
</dbReference>
<evidence type="ECO:0000259" key="4">
    <source>
        <dbReference type="PROSITE" id="PS51228"/>
    </source>
</evidence>
<dbReference type="InterPro" id="IPR014352">
    <property type="entry name" value="FERM/acyl-CoA-bd_prot_sf"/>
</dbReference>
<dbReference type="GO" id="GO:0000062">
    <property type="term" value="F:fatty-acyl-CoA binding"/>
    <property type="evidence" value="ECO:0007669"/>
    <property type="project" value="InterPro"/>
</dbReference>
<proteinExistence type="predicted"/>
<dbReference type="PANTHER" id="PTHR43684:SF1">
    <property type="entry name" value="ENOYL-COA DELTA ISOMERASE 2"/>
    <property type="match status" value="1"/>
</dbReference>
<dbReference type="EMBL" id="RJVU01068486">
    <property type="protein sequence ID" value="ROI79360.1"/>
    <property type="molecule type" value="Genomic_DNA"/>
</dbReference>
<dbReference type="Gene3D" id="1.10.12.10">
    <property type="entry name" value="Lyase 2-enoyl-coa Hydratase, Chain A, domain 2"/>
    <property type="match status" value="1"/>
</dbReference>
<sequence length="535" mass="59473">MHKDLSEFDKGQIVMARRQGQSISKTAALVGCFRSAVVRIYQKWSKEGTVVNRRQGHGRPRLIDARGERRLARVGRSNRRAAVAQLAQEVDSGSDRKVSEYTVRRSLLRMGLHSCRPVRVPMLTPVHRRKLQQWTREHQNCSRTPISITRHFLVSVMAALIKLISPWRFDRFVRAAFIPCVQLHSTASVMGASVEDFNTAKEKLGTLKKDPGNEATQGPCNTPKPGMLDFVNKVKWDAWKSLGSVSQEEARQQYVDLVTSLVGAEPPAVAAQPTGSSKAFQTLLVTTENNITTISLNRPDKKNAITVEMYNELIEALDLAGKDDSVITVMTGSGDYYCSGNDLNNFTKIPEGGVEEMAKKSGELLRRYVKAYIDFPKPLIGVINGPAVGVSVTLLGLFDVVYATERATFHTPFSQLGQSPEGCSSYVFPKVMGAAKASEMLLFNKKLTATQACELGLVTEVFPESSFQSEVWTRLKAYAKLPKNSLALSKQLIRGVEKEKLHAVNDAEVERLVERWLSDECMQAIMTFFQAKSKL</sequence>
<dbReference type="CDD" id="cd06558">
    <property type="entry name" value="crotonase-like"/>
    <property type="match status" value="1"/>
</dbReference>
<dbReference type="InterPro" id="IPR029045">
    <property type="entry name" value="ClpP/crotonase-like_dom_sf"/>
</dbReference>
<dbReference type="AlphaFoldDB" id="A0A3N0XMU9"/>
<dbReference type="InterPro" id="IPR000582">
    <property type="entry name" value="Acyl-CoA-binding_protein"/>
</dbReference>
<dbReference type="Pfam" id="PF00887">
    <property type="entry name" value="ACBP"/>
    <property type="match status" value="1"/>
</dbReference>
<dbReference type="Proteomes" id="UP000281406">
    <property type="component" value="Unassembled WGS sequence"/>
</dbReference>
<dbReference type="GO" id="GO:0005777">
    <property type="term" value="C:peroxisome"/>
    <property type="evidence" value="ECO:0007669"/>
    <property type="project" value="UniProtKB-SubCell"/>
</dbReference>
<dbReference type="OrthoDB" id="409763at2759"/>
<dbReference type="Gene3D" id="3.90.226.10">
    <property type="entry name" value="2-enoyl-CoA Hydratase, Chain A, domain 1"/>
    <property type="match status" value="1"/>
</dbReference>
<evidence type="ECO:0000256" key="1">
    <source>
        <dbReference type="ARBA" id="ARBA00004275"/>
    </source>
</evidence>
<evidence type="ECO:0000256" key="2">
    <source>
        <dbReference type="ARBA" id="ARBA00023140"/>
    </source>
</evidence>
<dbReference type="PROSITE" id="PS51228">
    <property type="entry name" value="ACB_2"/>
    <property type="match status" value="1"/>
</dbReference>
<dbReference type="Gene3D" id="1.20.80.10">
    <property type="match status" value="1"/>
</dbReference>
<reference evidence="5 6" key="1">
    <citation type="submission" date="2018-10" db="EMBL/GenBank/DDBJ databases">
        <title>Genome assembly for a Yunnan-Guizhou Plateau 3E fish, Anabarilius grahami (Regan), and its evolutionary and genetic applications.</title>
        <authorList>
            <person name="Jiang W."/>
        </authorList>
    </citation>
    <scope>NUCLEOTIDE SEQUENCE [LARGE SCALE GENOMIC DNA]</scope>
    <source>
        <strain evidence="5">AG-KIZ</strain>
        <tissue evidence="5">Muscle</tissue>
    </source>
</reference>
<dbReference type="GO" id="GO:0015074">
    <property type="term" value="P:DNA integration"/>
    <property type="evidence" value="ECO:0007669"/>
    <property type="project" value="InterPro"/>
</dbReference>
<dbReference type="Pfam" id="PF00378">
    <property type="entry name" value="ECH_1"/>
    <property type="match status" value="1"/>
</dbReference>
<name>A0A3N0XMU9_ANAGA</name>
<comment type="caution">
    <text evidence="5">The sequence shown here is derived from an EMBL/GenBank/DDBJ whole genome shotgun (WGS) entry which is preliminary data.</text>
</comment>
<dbReference type="GO" id="GO:0003677">
    <property type="term" value="F:DNA binding"/>
    <property type="evidence" value="ECO:0007669"/>
    <property type="project" value="InterPro"/>
</dbReference>
<dbReference type="Pfam" id="PF01498">
    <property type="entry name" value="HTH_Tnp_Tc3_2"/>
    <property type="match status" value="1"/>
</dbReference>
<dbReference type="InterPro" id="IPR002492">
    <property type="entry name" value="Transposase_Tc1-like"/>
</dbReference>
<dbReference type="InterPro" id="IPR035984">
    <property type="entry name" value="Acyl-CoA-binding_sf"/>
</dbReference>
<accession>A0A3N0XMU9</accession>
<dbReference type="SUPFAM" id="SSF47027">
    <property type="entry name" value="Acyl-CoA binding protein"/>
    <property type="match status" value="1"/>
</dbReference>
<protein>
    <submittedName>
        <fullName evidence="5">Enoyl-CoA delta isomerase 2, mitochondrial</fullName>
    </submittedName>
</protein>
<evidence type="ECO:0000313" key="6">
    <source>
        <dbReference type="Proteomes" id="UP000281406"/>
    </source>
</evidence>
<dbReference type="GO" id="GO:0004165">
    <property type="term" value="F:delta(3)-delta(2)-enoyl-CoA isomerase activity"/>
    <property type="evidence" value="ECO:0007669"/>
    <property type="project" value="TreeGrafter"/>
</dbReference>
<keyword evidence="2" id="KW-0576">Peroxisome</keyword>
<dbReference type="InterPro" id="IPR051053">
    <property type="entry name" value="ECH/Chromodomain_protein"/>
</dbReference>
<dbReference type="Gene3D" id="1.10.10.10">
    <property type="entry name" value="Winged helix-like DNA-binding domain superfamily/Winged helix DNA-binding domain"/>
    <property type="match status" value="1"/>
</dbReference>
<evidence type="ECO:0000313" key="5">
    <source>
        <dbReference type="EMBL" id="ROI79360.1"/>
    </source>
</evidence>
<gene>
    <name evidence="5" type="ORF">DPX16_7248</name>
</gene>
<dbReference type="FunFam" id="3.90.226.10:FF:000084">
    <property type="entry name" value="Enoyl-CoA delta isomerase 2, mitochondrial"/>
    <property type="match status" value="1"/>
</dbReference>
<evidence type="ECO:0000256" key="3">
    <source>
        <dbReference type="ARBA" id="ARBA00023235"/>
    </source>
</evidence>
<dbReference type="InterPro" id="IPR036388">
    <property type="entry name" value="WH-like_DNA-bd_sf"/>
</dbReference>
<dbReference type="InterPro" id="IPR009057">
    <property type="entry name" value="Homeodomain-like_sf"/>
</dbReference>
<organism evidence="5 6">
    <name type="scientific">Anabarilius grahami</name>
    <name type="common">Kanglang fish</name>
    <name type="synonym">Barilius grahami</name>
    <dbReference type="NCBI Taxonomy" id="495550"/>
    <lineage>
        <taxon>Eukaryota</taxon>
        <taxon>Metazoa</taxon>
        <taxon>Chordata</taxon>
        <taxon>Craniata</taxon>
        <taxon>Vertebrata</taxon>
        <taxon>Euteleostomi</taxon>
        <taxon>Actinopterygii</taxon>
        <taxon>Neopterygii</taxon>
        <taxon>Teleostei</taxon>
        <taxon>Ostariophysi</taxon>
        <taxon>Cypriniformes</taxon>
        <taxon>Xenocyprididae</taxon>
        <taxon>Xenocypridinae</taxon>
        <taxon>Xenocypridinae incertae sedis</taxon>
        <taxon>Anabarilius</taxon>
    </lineage>
</organism>
<dbReference type="PANTHER" id="PTHR43684">
    <property type="match status" value="1"/>
</dbReference>
<comment type="subcellular location">
    <subcellularLocation>
        <location evidence="1">Peroxisome</location>
    </subcellularLocation>
</comment>
<feature type="domain" description="ACB" evidence="4">
    <location>
        <begin position="193"/>
        <end position="267"/>
    </location>
</feature>
<dbReference type="GO" id="GO:0005739">
    <property type="term" value="C:mitochondrion"/>
    <property type="evidence" value="ECO:0007669"/>
    <property type="project" value="TreeGrafter"/>
</dbReference>
<keyword evidence="3 5" id="KW-0413">Isomerase</keyword>
<dbReference type="InterPro" id="IPR014748">
    <property type="entry name" value="Enoyl-CoA_hydra_C"/>
</dbReference>
<dbReference type="SUPFAM" id="SSF46689">
    <property type="entry name" value="Homeodomain-like"/>
    <property type="match status" value="1"/>
</dbReference>
<dbReference type="GO" id="GO:0006313">
    <property type="term" value="P:DNA transposition"/>
    <property type="evidence" value="ECO:0007669"/>
    <property type="project" value="InterPro"/>
</dbReference>